<keyword evidence="1" id="KW-0472">Membrane</keyword>
<dbReference type="OrthoDB" id="979922at2"/>
<reference evidence="2 3" key="1">
    <citation type="submission" date="2016-08" db="EMBL/GenBank/DDBJ databases">
        <title>Draft genome of Fabibacter sp. strain SK-8.</title>
        <authorList>
            <person name="Wong S.-K."/>
            <person name="Hamasaki K."/>
            <person name="Yoshizawa S."/>
        </authorList>
    </citation>
    <scope>NUCLEOTIDE SEQUENCE [LARGE SCALE GENOMIC DNA]</scope>
    <source>
        <strain evidence="2 3">SK-8</strain>
    </source>
</reference>
<organism evidence="2 3">
    <name type="scientific">Roseivirga misakiensis</name>
    <dbReference type="NCBI Taxonomy" id="1563681"/>
    <lineage>
        <taxon>Bacteria</taxon>
        <taxon>Pseudomonadati</taxon>
        <taxon>Bacteroidota</taxon>
        <taxon>Cytophagia</taxon>
        <taxon>Cytophagales</taxon>
        <taxon>Roseivirgaceae</taxon>
        <taxon>Roseivirga</taxon>
    </lineage>
</organism>
<dbReference type="EMBL" id="MDGQ01000003">
    <property type="protein sequence ID" value="OEK06440.1"/>
    <property type="molecule type" value="Genomic_DNA"/>
</dbReference>
<comment type="caution">
    <text evidence="2">The sequence shown here is derived from an EMBL/GenBank/DDBJ whole genome shotgun (WGS) entry which is preliminary data.</text>
</comment>
<dbReference type="RefSeq" id="WP_069833752.1">
    <property type="nucleotide sequence ID" value="NZ_MDGQ01000003.1"/>
</dbReference>
<dbReference type="AlphaFoldDB" id="A0A1E5T503"/>
<dbReference type="Proteomes" id="UP000095552">
    <property type="component" value="Unassembled WGS sequence"/>
</dbReference>
<keyword evidence="3" id="KW-1185">Reference proteome</keyword>
<feature type="transmembrane region" description="Helical" evidence="1">
    <location>
        <begin position="12"/>
        <end position="30"/>
    </location>
</feature>
<evidence type="ECO:0000313" key="2">
    <source>
        <dbReference type="EMBL" id="OEK06440.1"/>
    </source>
</evidence>
<dbReference type="STRING" id="1563681.BFP71_01825"/>
<sequence length="232" mass="26299">MKTNKSSRNLRYFLAELLILIIGITVSFALNDYRQSKKEEKQEKLLLSSFKADLARDSTVLKFGVDLMDRQIEAAQKIITTDPNTVPIDSLNLNTVTLLSYVPFNPQSITYEEMKSLGNTHIIANDELAKDIIGLYEASYANIAEWSSIDGDHVKNKLINYTINNFPFALNLNFASLSPQDQRELVKSIDKDEFKHIVQWGLIYKNATKATFDSALVSVRSIIETIDKSIEE</sequence>
<accession>A0A1E5T503</accession>
<gene>
    <name evidence="2" type="ORF">BFP71_01825</name>
</gene>
<keyword evidence="1" id="KW-1133">Transmembrane helix</keyword>
<protein>
    <submittedName>
        <fullName evidence="2">Uncharacterized protein</fullName>
    </submittedName>
</protein>
<evidence type="ECO:0000313" key="3">
    <source>
        <dbReference type="Proteomes" id="UP000095552"/>
    </source>
</evidence>
<name>A0A1E5T503_9BACT</name>
<proteinExistence type="predicted"/>
<evidence type="ECO:0000256" key="1">
    <source>
        <dbReference type="SAM" id="Phobius"/>
    </source>
</evidence>
<keyword evidence="1" id="KW-0812">Transmembrane</keyword>